<gene>
    <name evidence="1" type="ORF">EW142_11010</name>
</gene>
<organism evidence="1 2">
    <name type="scientific">Flagellimonas allohymeniacidonis</name>
    <dbReference type="NCBI Taxonomy" id="2517819"/>
    <lineage>
        <taxon>Bacteria</taxon>
        <taxon>Pseudomonadati</taxon>
        <taxon>Bacteroidota</taxon>
        <taxon>Flavobacteriia</taxon>
        <taxon>Flavobacteriales</taxon>
        <taxon>Flavobacteriaceae</taxon>
        <taxon>Flagellimonas</taxon>
    </lineage>
</organism>
<evidence type="ECO:0000313" key="1">
    <source>
        <dbReference type="EMBL" id="TAI47206.1"/>
    </source>
</evidence>
<keyword evidence="2" id="KW-1185">Reference proteome</keyword>
<sequence>MRMNFLEKWILDLVKSEYELGSIPKAATYKFKEQMDNFVEVTVEWTDNQKSEYKIIYCARAYGRPSIGKYAKVENDSIFELENYYTLEIHTYVDNVKRSYSTRKIADYDVMNVVGELDIWKTSKDVKT</sequence>
<dbReference type="RefSeq" id="WP_130613808.1">
    <property type="nucleotide sequence ID" value="NZ_SGIU01000002.1"/>
</dbReference>
<reference evidence="1 2" key="1">
    <citation type="submission" date="2019-02" db="EMBL/GenBank/DDBJ databases">
        <title>Draft genome sequence of Muricauda sp. 176CP4-71.</title>
        <authorList>
            <person name="Park J.-S."/>
        </authorList>
    </citation>
    <scope>NUCLEOTIDE SEQUENCE [LARGE SCALE GENOMIC DNA]</scope>
    <source>
        <strain evidence="1 2">176CP4-71</strain>
    </source>
</reference>
<name>A0A4Q8QGG1_9FLAO</name>
<comment type="caution">
    <text evidence="1">The sequence shown here is derived from an EMBL/GenBank/DDBJ whole genome shotgun (WGS) entry which is preliminary data.</text>
</comment>
<dbReference type="EMBL" id="SGIU01000002">
    <property type="protein sequence ID" value="TAI47206.1"/>
    <property type="molecule type" value="Genomic_DNA"/>
</dbReference>
<accession>A0A4Q8QGG1</accession>
<protein>
    <submittedName>
        <fullName evidence="1">Uncharacterized protein</fullName>
    </submittedName>
</protein>
<proteinExistence type="predicted"/>
<dbReference type="AlphaFoldDB" id="A0A4Q8QGG1"/>
<dbReference type="Proteomes" id="UP000291981">
    <property type="component" value="Unassembled WGS sequence"/>
</dbReference>
<evidence type="ECO:0000313" key="2">
    <source>
        <dbReference type="Proteomes" id="UP000291981"/>
    </source>
</evidence>
<dbReference type="OrthoDB" id="1441837at2"/>